<sequence length="203" mass="22408">MTVKNKHQPAAYQCGAPATLRALEVLVAWWASGRPDPRCAPGWLCGRQVRPDPRATCATCLGRPRAPPTPGRLLHTFPGLWPLWEHANRCGGRCSTFPTAGGRHACIPRYVPLCLPVRSAPPLLSSNLALWRERLYDPPWYSKPPARYPVPQLPREVPHFLNSRHEYTGATSEGLGHTGGRRDSGQCRGPEIFMPPPAANTSR</sequence>
<proteinExistence type="predicted"/>
<feature type="region of interest" description="Disordered" evidence="1">
    <location>
        <begin position="167"/>
        <end position="203"/>
    </location>
</feature>
<reference evidence="3" key="1">
    <citation type="submission" date="2025-08" db="UniProtKB">
        <authorList>
            <consortium name="RefSeq"/>
        </authorList>
    </citation>
    <scope>IDENTIFICATION</scope>
    <source>
        <tissue evidence="3">Whole blood</tissue>
    </source>
</reference>
<organism evidence="2 3">
    <name type="scientific">Panthera pardus</name>
    <name type="common">Leopard</name>
    <name type="synonym">Felis pardus</name>
    <dbReference type="NCBI Taxonomy" id="9691"/>
    <lineage>
        <taxon>Eukaryota</taxon>
        <taxon>Metazoa</taxon>
        <taxon>Chordata</taxon>
        <taxon>Craniata</taxon>
        <taxon>Vertebrata</taxon>
        <taxon>Euteleostomi</taxon>
        <taxon>Mammalia</taxon>
        <taxon>Eutheria</taxon>
        <taxon>Laurasiatheria</taxon>
        <taxon>Carnivora</taxon>
        <taxon>Feliformia</taxon>
        <taxon>Felidae</taxon>
        <taxon>Pantherinae</taxon>
        <taxon>Panthera</taxon>
    </lineage>
</organism>
<evidence type="ECO:0000313" key="2">
    <source>
        <dbReference type="Proteomes" id="UP001165780"/>
    </source>
</evidence>
<protein>
    <submittedName>
        <fullName evidence="3">Uncharacterized protein LOC109265770</fullName>
    </submittedName>
</protein>
<gene>
    <name evidence="3" type="primary">LOC109265770</name>
</gene>
<dbReference type="GeneID" id="109265770"/>
<dbReference type="Proteomes" id="UP001165780">
    <property type="component" value="Unplaced"/>
</dbReference>
<evidence type="ECO:0000313" key="3">
    <source>
        <dbReference type="RefSeq" id="XP_053746972.1"/>
    </source>
</evidence>
<dbReference type="AlphaFoldDB" id="A0A9W2UKD1"/>
<feature type="compositionally biased region" description="Pro residues" evidence="1">
    <location>
        <begin position="193"/>
        <end position="203"/>
    </location>
</feature>
<evidence type="ECO:0000256" key="1">
    <source>
        <dbReference type="SAM" id="MobiDB-lite"/>
    </source>
</evidence>
<name>A0A9W2UKD1_PANPR</name>
<keyword evidence="2" id="KW-1185">Reference proteome</keyword>
<accession>A0A9W2UKD1</accession>
<dbReference type="RefSeq" id="XP_053746972.1">
    <property type="nucleotide sequence ID" value="XM_053890997.1"/>
</dbReference>